<name>A0A9P8SH02_9HYPO</name>
<feature type="compositionally biased region" description="Low complexity" evidence="1">
    <location>
        <begin position="10"/>
        <end position="26"/>
    </location>
</feature>
<feature type="compositionally biased region" description="Low complexity" evidence="1">
    <location>
        <begin position="54"/>
        <end position="67"/>
    </location>
</feature>
<evidence type="ECO:0000313" key="3">
    <source>
        <dbReference type="Proteomes" id="UP000824596"/>
    </source>
</evidence>
<sequence length="75" mass="7170">MLGTADDDSAAAAAPTRAPTTMPTAAATASATLATLTSPFRVITLSPPLLITPGPSAPASVSATPAGLSLLAGPR</sequence>
<feature type="region of interest" description="Disordered" evidence="1">
    <location>
        <begin position="1"/>
        <end position="26"/>
    </location>
</feature>
<dbReference type="AlphaFoldDB" id="A0A9P8SH02"/>
<evidence type="ECO:0000313" key="2">
    <source>
        <dbReference type="EMBL" id="KAH0961025.1"/>
    </source>
</evidence>
<dbReference type="GeneID" id="68357307"/>
<evidence type="ECO:0000256" key="1">
    <source>
        <dbReference type="SAM" id="MobiDB-lite"/>
    </source>
</evidence>
<dbReference type="RefSeq" id="XP_044718538.1">
    <property type="nucleotide sequence ID" value="XM_044866649.1"/>
</dbReference>
<dbReference type="Proteomes" id="UP000824596">
    <property type="component" value="Unassembled WGS sequence"/>
</dbReference>
<proteinExistence type="predicted"/>
<gene>
    <name evidence="2" type="ORF">HRG_08178</name>
</gene>
<organism evidence="2 3">
    <name type="scientific">Hirsutella rhossiliensis</name>
    <dbReference type="NCBI Taxonomy" id="111463"/>
    <lineage>
        <taxon>Eukaryota</taxon>
        <taxon>Fungi</taxon>
        <taxon>Dikarya</taxon>
        <taxon>Ascomycota</taxon>
        <taxon>Pezizomycotina</taxon>
        <taxon>Sordariomycetes</taxon>
        <taxon>Hypocreomycetidae</taxon>
        <taxon>Hypocreales</taxon>
        <taxon>Ophiocordycipitaceae</taxon>
        <taxon>Hirsutella</taxon>
    </lineage>
</organism>
<accession>A0A9P8SH02</accession>
<reference evidence="2" key="1">
    <citation type="submission" date="2021-09" db="EMBL/GenBank/DDBJ databases">
        <title>A high-quality genome of the endoparasitic fungus Hirsutella rhossiliensis with a comparison of Hirsutella genomes reveals transposable elements contributing to genome size variation.</title>
        <authorList>
            <person name="Lin R."/>
            <person name="Jiao Y."/>
            <person name="Sun X."/>
            <person name="Ling J."/>
            <person name="Xie B."/>
            <person name="Cheng X."/>
        </authorList>
    </citation>
    <scope>NUCLEOTIDE SEQUENCE</scope>
    <source>
        <strain evidence="2">HR02</strain>
    </source>
</reference>
<dbReference type="EMBL" id="JAIZPD010000009">
    <property type="protein sequence ID" value="KAH0961025.1"/>
    <property type="molecule type" value="Genomic_DNA"/>
</dbReference>
<keyword evidence="3" id="KW-1185">Reference proteome</keyword>
<protein>
    <submittedName>
        <fullName evidence="2">Uncharacterized protein</fullName>
    </submittedName>
</protein>
<comment type="caution">
    <text evidence="2">The sequence shown here is derived from an EMBL/GenBank/DDBJ whole genome shotgun (WGS) entry which is preliminary data.</text>
</comment>
<feature type="region of interest" description="Disordered" evidence="1">
    <location>
        <begin position="54"/>
        <end position="75"/>
    </location>
</feature>